<name>A0A6A6ZH62_9PLEO</name>
<protein>
    <submittedName>
        <fullName evidence="2">Uncharacterized protein</fullName>
    </submittedName>
</protein>
<dbReference type="OrthoDB" id="10602522at2759"/>
<accession>A0A6A6ZH62</accession>
<proteinExistence type="predicted"/>
<keyword evidence="3" id="KW-1185">Reference proteome</keyword>
<reference evidence="2" key="1">
    <citation type="journal article" date="2020" name="Stud. Mycol.">
        <title>101 Dothideomycetes genomes: a test case for predicting lifestyles and emergence of pathogens.</title>
        <authorList>
            <person name="Haridas S."/>
            <person name="Albert R."/>
            <person name="Binder M."/>
            <person name="Bloem J."/>
            <person name="Labutti K."/>
            <person name="Salamov A."/>
            <person name="Andreopoulos B."/>
            <person name="Baker S."/>
            <person name="Barry K."/>
            <person name="Bills G."/>
            <person name="Bluhm B."/>
            <person name="Cannon C."/>
            <person name="Castanera R."/>
            <person name="Culley D."/>
            <person name="Daum C."/>
            <person name="Ezra D."/>
            <person name="Gonzalez J."/>
            <person name="Henrissat B."/>
            <person name="Kuo A."/>
            <person name="Liang C."/>
            <person name="Lipzen A."/>
            <person name="Lutzoni F."/>
            <person name="Magnuson J."/>
            <person name="Mondo S."/>
            <person name="Nolan M."/>
            <person name="Ohm R."/>
            <person name="Pangilinan J."/>
            <person name="Park H.-J."/>
            <person name="Ramirez L."/>
            <person name="Alfaro M."/>
            <person name="Sun H."/>
            <person name="Tritt A."/>
            <person name="Yoshinaga Y."/>
            <person name="Zwiers L.-H."/>
            <person name="Turgeon B."/>
            <person name="Goodwin S."/>
            <person name="Spatafora J."/>
            <person name="Crous P."/>
            <person name="Grigoriev I."/>
        </authorList>
    </citation>
    <scope>NUCLEOTIDE SEQUENCE</scope>
    <source>
        <strain evidence="2">CBS 113818</strain>
    </source>
</reference>
<sequence>MSCVLKIFRVCYGKNEKPKTPEQVHHQVDSPTELRPTPDALPEEEEPPRFRHISATLRPRMLAAFPPDADFAQGGDERQATNTFKAIWGAEVLNSINDDLDGVEYEFIYEGKGGITWPLRRVRVDNKPVIVDVPELGYAADADAMDVVLHGDEWQEVELVRAEPTAVEAGTDGKQYDSPMSPSSPVNPIFKQVPRKLRVRVRRMSIVAGSEGENDMPRPLRLKVRVLSARELEEGGTRPLPRRQAVVVLKVVDECATRTEHTVDGEGGDASAISRL</sequence>
<feature type="compositionally biased region" description="Basic and acidic residues" evidence="1">
    <location>
        <begin position="18"/>
        <end position="28"/>
    </location>
</feature>
<dbReference type="EMBL" id="MU006241">
    <property type="protein sequence ID" value="KAF2820208.1"/>
    <property type="molecule type" value="Genomic_DNA"/>
</dbReference>
<evidence type="ECO:0000313" key="2">
    <source>
        <dbReference type="EMBL" id="KAF2820208.1"/>
    </source>
</evidence>
<evidence type="ECO:0000256" key="1">
    <source>
        <dbReference type="SAM" id="MobiDB-lite"/>
    </source>
</evidence>
<feature type="region of interest" description="Disordered" evidence="1">
    <location>
        <begin position="18"/>
        <end position="47"/>
    </location>
</feature>
<organism evidence="2 3">
    <name type="scientific">Ophiobolus disseminans</name>
    <dbReference type="NCBI Taxonomy" id="1469910"/>
    <lineage>
        <taxon>Eukaryota</taxon>
        <taxon>Fungi</taxon>
        <taxon>Dikarya</taxon>
        <taxon>Ascomycota</taxon>
        <taxon>Pezizomycotina</taxon>
        <taxon>Dothideomycetes</taxon>
        <taxon>Pleosporomycetidae</taxon>
        <taxon>Pleosporales</taxon>
        <taxon>Pleosporineae</taxon>
        <taxon>Phaeosphaeriaceae</taxon>
        <taxon>Ophiobolus</taxon>
    </lineage>
</organism>
<dbReference type="Proteomes" id="UP000799424">
    <property type="component" value="Unassembled WGS sequence"/>
</dbReference>
<gene>
    <name evidence="2" type="ORF">CC86DRAFT_412095</name>
</gene>
<evidence type="ECO:0000313" key="3">
    <source>
        <dbReference type="Proteomes" id="UP000799424"/>
    </source>
</evidence>
<dbReference type="AlphaFoldDB" id="A0A6A6ZH62"/>
<feature type="region of interest" description="Disordered" evidence="1">
    <location>
        <begin position="166"/>
        <end position="189"/>
    </location>
</feature>